<dbReference type="RefSeq" id="WP_377526180.1">
    <property type="nucleotide sequence ID" value="NZ_JBHTLD010000067.1"/>
</dbReference>
<dbReference type="Proteomes" id="UP001597094">
    <property type="component" value="Unassembled WGS sequence"/>
</dbReference>
<evidence type="ECO:0000313" key="1">
    <source>
        <dbReference type="EMBL" id="MFD1186394.1"/>
    </source>
</evidence>
<gene>
    <name evidence="1" type="ORF">ACFQ2O_09270</name>
</gene>
<protein>
    <submittedName>
        <fullName evidence="1">Uncharacterized protein</fullName>
    </submittedName>
</protein>
<comment type="caution">
    <text evidence="1">The sequence shown here is derived from an EMBL/GenBank/DDBJ whole genome shotgun (WGS) entry which is preliminary data.</text>
</comment>
<proteinExistence type="predicted"/>
<dbReference type="EMBL" id="JBHTLD010000067">
    <property type="protein sequence ID" value="MFD1186394.1"/>
    <property type="molecule type" value="Genomic_DNA"/>
</dbReference>
<reference evidence="2" key="1">
    <citation type="journal article" date="2019" name="Int. J. Syst. Evol. Microbiol.">
        <title>The Global Catalogue of Microorganisms (GCM) 10K type strain sequencing project: providing services to taxonomists for standard genome sequencing and annotation.</title>
        <authorList>
            <consortium name="The Broad Institute Genomics Platform"/>
            <consortium name="The Broad Institute Genome Sequencing Center for Infectious Disease"/>
            <person name="Wu L."/>
            <person name="Ma J."/>
        </authorList>
    </citation>
    <scope>NUCLEOTIDE SEQUENCE [LARGE SCALE GENOMIC DNA]</scope>
    <source>
        <strain evidence="2">JCM 31319</strain>
    </source>
</reference>
<name>A0ABW3SND5_9BACT</name>
<accession>A0ABW3SND5</accession>
<keyword evidence="2" id="KW-1185">Reference proteome</keyword>
<sequence>MEAGVPEVLEGVSAWGRLCEVVAKALLPAADHVFVKHLPYLRPYRLICEHLLFSCLRFAI</sequence>
<evidence type="ECO:0000313" key="2">
    <source>
        <dbReference type="Proteomes" id="UP001597094"/>
    </source>
</evidence>
<organism evidence="1 2">
    <name type="scientific">Pontibacter rugosus</name>
    <dbReference type="NCBI Taxonomy" id="1745966"/>
    <lineage>
        <taxon>Bacteria</taxon>
        <taxon>Pseudomonadati</taxon>
        <taxon>Bacteroidota</taxon>
        <taxon>Cytophagia</taxon>
        <taxon>Cytophagales</taxon>
        <taxon>Hymenobacteraceae</taxon>
        <taxon>Pontibacter</taxon>
    </lineage>
</organism>